<sequence>MTDVQQAPALALLGDGTTVRIEWASHPGHDAVPRMYEELSPQNPWPRFHTVGRTSARRTAGRVPRAARPGHRAPLPFDHGGPRAADVEALGQLSHRSYGVQALDGRVRLLPSHPDDPCPRRLRCDRVPVVPEEEQS</sequence>
<reference evidence="2" key="1">
    <citation type="submission" date="2022-10" db="EMBL/GenBank/DDBJ databases">
        <title>The complete genomes of actinobacterial strains from the NBC collection.</title>
        <authorList>
            <person name="Joergensen T.S."/>
            <person name="Alvarez Arevalo M."/>
            <person name="Sterndorff E.B."/>
            <person name="Faurdal D."/>
            <person name="Vuksanovic O."/>
            <person name="Mourched A.-S."/>
            <person name="Charusanti P."/>
            <person name="Shaw S."/>
            <person name="Blin K."/>
            <person name="Weber T."/>
        </authorList>
    </citation>
    <scope>NUCLEOTIDE SEQUENCE</scope>
    <source>
        <strain evidence="2">NBC_00093</strain>
    </source>
</reference>
<protein>
    <submittedName>
        <fullName evidence="2">Uncharacterized protein</fullName>
    </submittedName>
</protein>
<dbReference type="EMBL" id="CP108222">
    <property type="protein sequence ID" value="WTT22548.1"/>
    <property type="molecule type" value="Genomic_DNA"/>
</dbReference>
<evidence type="ECO:0000256" key="1">
    <source>
        <dbReference type="SAM" id="MobiDB-lite"/>
    </source>
</evidence>
<proteinExistence type="predicted"/>
<organism evidence="2">
    <name type="scientific">Streptomyces sp. NBC_00093</name>
    <dbReference type="NCBI Taxonomy" id="2975649"/>
    <lineage>
        <taxon>Bacteria</taxon>
        <taxon>Bacillati</taxon>
        <taxon>Actinomycetota</taxon>
        <taxon>Actinomycetes</taxon>
        <taxon>Kitasatosporales</taxon>
        <taxon>Streptomycetaceae</taxon>
        <taxon>Streptomyces</taxon>
    </lineage>
</organism>
<accession>A0AAU2AGE7</accession>
<dbReference type="AlphaFoldDB" id="A0AAU2AGE7"/>
<evidence type="ECO:0000313" key="2">
    <source>
        <dbReference type="EMBL" id="WTT22548.1"/>
    </source>
</evidence>
<gene>
    <name evidence="2" type="ORF">OHA22_46945</name>
</gene>
<name>A0AAU2AGE7_9ACTN</name>
<feature type="region of interest" description="Disordered" evidence="1">
    <location>
        <begin position="40"/>
        <end position="82"/>
    </location>
</feature>